<keyword evidence="5 10" id="KW-0732">Signal</keyword>
<accession>F9XH35</accession>
<dbReference type="GO" id="GO:0045493">
    <property type="term" value="P:xylan catabolic process"/>
    <property type="evidence" value="ECO:0007669"/>
    <property type="project" value="UniProtKB-KW"/>
</dbReference>
<dbReference type="PANTHER" id="PTHR33938:SF15">
    <property type="entry name" value="FERULOYL ESTERASE B-RELATED"/>
    <property type="match status" value="1"/>
</dbReference>
<keyword evidence="3" id="KW-0624">Polysaccharide degradation</keyword>
<dbReference type="Gene3D" id="3.40.50.1820">
    <property type="entry name" value="alpha/beta hydrolase"/>
    <property type="match status" value="1"/>
</dbReference>
<proteinExistence type="inferred from homology"/>
<keyword evidence="6 10" id="KW-0378">Hydrolase</keyword>
<comment type="catalytic activity">
    <reaction evidence="9">
        <text>feruloyl-polysaccharide + H2O = ferulate + polysaccharide.</text>
        <dbReference type="EC" id="3.1.1.73"/>
    </reaction>
</comment>
<dbReference type="OrthoDB" id="3039123at2759"/>
<reference evidence="11 12" key="1">
    <citation type="journal article" date="2011" name="PLoS Genet.">
        <title>Finished genome of the fungal wheat pathogen Mycosphaerella graminicola reveals dispensome structure, chromosome plasticity, and stealth pathogenesis.</title>
        <authorList>
            <person name="Goodwin S.B."/>
            <person name="Ben M'barek S."/>
            <person name="Dhillon B."/>
            <person name="Wittenberg A.H.J."/>
            <person name="Crane C.F."/>
            <person name="Hane J.K."/>
            <person name="Foster A.J."/>
            <person name="Van der Lee T.A.J."/>
            <person name="Grimwood J."/>
            <person name="Aerts A."/>
            <person name="Antoniw J."/>
            <person name="Bailey A."/>
            <person name="Bluhm B."/>
            <person name="Bowler J."/>
            <person name="Bristow J."/>
            <person name="van der Burgt A."/>
            <person name="Canto-Canche B."/>
            <person name="Churchill A.C.L."/>
            <person name="Conde-Ferraez L."/>
            <person name="Cools H.J."/>
            <person name="Coutinho P.M."/>
            <person name="Csukai M."/>
            <person name="Dehal P."/>
            <person name="De Wit P."/>
            <person name="Donzelli B."/>
            <person name="van de Geest H.C."/>
            <person name="van Ham R.C.H.J."/>
            <person name="Hammond-Kosack K.E."/>
            <person name="Henrissat B."/>
            <person name="Kilian A."/>
            <person name="Kobayashi A.K."/>
            <person name="Koopmann E."/>
            <person name="Kourmpetis Y."/>
            <person name="Kuzniar A."/>
            <person name="Lindquist E."/>
            <person name="Lombard V."/>
            <person name="Maliepaard C."/>
            <person name="Martins N."/>
            <person name="Mehrabi R."/>
            <person name="Nap J.P.H."/>
            <person name="Ponomarenko A."/>
            <person name="Rudd J.J."/>
            <person name="Salamov A."/>
            <person name="Schmutz J."/>
            <person name="Schouten H.J."/>
            <person name="Shapiro H."/>
            <person name="Stergiopoulos I."/>
            <person name="Torriani S.F.F."/>
            <person name="Tu H."/>
            <person name="de Vries R.P."/>
            <person name="Waalwijk C."/>
            <person name="Ware S.B."/>
            <person name="Wiebenga A."/>
            <person name="Zwiers L.-H."/>
            <person name="Oliver R.P."/>
            <person name="Grigoriev I.V."/>
            <person name="Kema G.H.J."/>
        </authorList>
    </citation>
    <scope>NUCLEOTIDE SEQUENCE [LARGE SCALE GENOMIC DNA]</scope>
    <source>
        <strain evidence="12">CBS 115943 / IPO323</strain>
    </source>
</reference>
<dbReference type="AlphaFoldDB" id="F9XH35"/>
<protein>
    <recommendedName>
        <fullName evidence="10">Carboxylic ester hydrolase</fullName>
        <ecNumber evidence="10">3.1.1.-</ecNumber>
    </recommendedName>
</protein>
<dbReference type="Proteomes" id="UP000008062">
    <property type="component" value="Chromosome 8"/>
</dbReference>
<evidence type="ECO:0000256" key="4">
    <source>
        <dbReference type="ARBA" id="ARBA00022723"/>
    </source>
</evidence>
<keyword evidence="8" id="KW-1015">Disulfide bond</keyword>
<evidence type="ECO:0000256" key="7">
    <source>
        <dbReference type="ARBA" id="ARBA00022837"/>
    </source>
</evidence>
<dbReference type="OMA" id="HCNSGPG"/>
<keyword evidence="3" id="KW-0858">Xylan degradation</keyword>
<keyword evidence="2" id="KW-0719">Serine esterase</keyword>
<feature type="chain" id="PRO_5005130651" description="Carboxylic ester hydrolase" evidence="10">
    <location>
        <begin position="21"/>
        <end position="541"/>
    </location>
</feature>
<evidence type="ECO:0000256" key="10">
    <source>
        <dbReference type="RuleBase" id="RU361238"/>
    </source>
</evidence>
<dbReference type="Pfam" id="PF07519">
    <property type="entry name" value="Tannase"/>
    <property type="match status" value="2"/>
</dbReference>
<dbReference type="SUPFAM" id="SSF53474">
    <property type="entry name" value="alpha/beta-Hydrolases"/>
    <property type="match status" value="2"/>
</dbReference>
<dbReference type="RefSeq" id="XP_003850170.1">
    <property type="nucleotide sequence ID" value="XM_003850122.1"/>
</dbReference>
<keyword evidence="4" id="KW-0479">Metal-binding</keyword>
<dbReference type="GO" id="GO:0030600">
    <property type="term" value="F:feruloyl esterase activity"/>
    <property type="evidence" value="ECO:0007669"/>
    <property type="project" value="UniProtKB-EC"/>
</dbReference>
<dbReference type="EC" id="3.1.1.-" evidence="10"/>
<dbReference type="GeneID" id="13394446"/>
<evidence type="ECO:0000256" key="3">
    <source>
        <dbReference type="ARBA" id="ARBA00022651"/>
    </source>
</evidence>
<evidence type="ECO:0000256" key="2">
    <source>
        <dbReference type="ARBA" id="ARBA00022487"/>
    </source>
</evidence>
<keyword evidence="3" id="KW-0119">Carbohydrate metabolism</keyword>
<evidence type="ECO:0000256" key="8">
    <source>
        <dbReference type="ARBA" id="ARBA00023157"/>
    </source>
</evidence>
<gene>
    <name evidence="11" type="primary">FAE</name>
    <name evidence="11" type="ORF">MYCGRDRAFT_46238</name>
</gene>
<evidence type="ECO:0000256" key="6">
    <source>
        <dbReference type="ARBA" id="ARBA00022801"/>
    </source>
</evidence>
<evidence type="ECO:0000256" key="1">
    <source>
        <dbReference type="ARBA" id="ARBA00006249"/>
    </source>
</evidence>
<evidence type="ECO:0000256" key="5">
    <source>
        <dbReference type="ARBA" id="ARBA00022729"/>
    </source>
</evidence>
<sequence>MSGGACALATLLLATTTTVASPTTSFSEQCLAFQPTSLLPNSIIRLHEHIPSTTNITLPGMDSTCARTSQVVPIEACRIALTIPTSKRSSFIFEIFLPTAPAWSGRYLATGNGGIDGCIKYEDIAYGLSHGFAATGTNNGHNGTSGQAFLNNPDVVLDFSHRALHTAAEAAKVLIAAFYDKAPDKSYYIGCSGGGRQGIQSADLYPHDFDGLLVGSPALNFNYMSAWRASFYTITGANTSEGFIQAATWQGLIHDEVMRQCDELDGVRDGILADPALCAAIFRPETLLCNCTSPATTASTNATCLTPDQVSVVRQVFSPLYGTSGQLLYPGLSPGAESAATQRLLSGTSFPYSVDWFRYAVYFNPTWDPASFTIADADVAERLNPGNARSWPADLSPLRDAGNKLLIYHGGADQQVTHFNTERWYDRLSRSMDSPSEELDEWVRFFRIPGMGHCSGGTGAAWKFGQSAATAEGLPFEGERNVLKALVEWVEEEKAPDGVLGTMAEDGGTRWHCRYPEESVWVDGQWTCGRVLSGVDAAVEV</sequence>
<dbReference type="KEGG" id="ztr:MYCGRDRAFT_46238"/>
<feature type="signal peptide" evidence="10">
    <location>
        <begin position="1"/>
        <end position="20"/>
    </location>
</feature>
<dbReference type="InParanoid" id="F9XH35"/>
<keyword evidence="12" id="KW-1185">Reference proteome</keyword>
<evidence type="ECO:0000256" key="9">
    <source>
        <dbReference type="ARBA" id="ARBA00034075"/>
    </source>
</evidence>
<dbReference type="EMBL" id="CM001203">
    <property type="protein sequence ID" value="EGP85146.1"/>
    <property type="molecule type" value="Genomic_DNA"/>
</dbReference>
<dbReference type="InterPro" id="IPR011118">
    <property type="entry name" value="Tannase/feruloyl_esterase"/>
</dbReference>
<organism evidence="11 12">
    <name type="scientific">Zymoseptoria tritici (strain CBS 115943 / IPO323)</name>
    <name type="common">Speckled leaf blotch fungus</name>
    <name type="synonym">Septoria tritici</name>
    <dbReference type="NCBI Taxonomy" id="336722"/>
    <lineage>
        <taxon>Eukaryota</taxon>
        <taxon>Fungi</taxon>
        <taxon>Dikarya</taxon>
        <taxon>Ascomycota</taxon>
        <taxon>Pezizomycotina</taxon>
        <taxon>Dothideomycetes</taxon>
        <taxon>Dothideomycetidae</taxon>
        <taxon>Mycosphaerellales</taxon>
        <taxon>Mycosphaerellaceae</taxon>
        <taxon>Zymoseptoria</taxon>
    </lineage>
</organism>
<dbReference type="GO" id="GO:0046872">
    <property type="term" value="F:metal ion binding"/>
    <property type="evidence" value="ECO:0007669"/>
    <property type="project" value="UniProtKB-KW"/>
</dbReference>
<comment type="similarity">
    <text evidence="1 10">Belongs to the tannase family.</text>
</comment>
<dbReference type="HOGENOM" id="CLU_014819_1_0_1"/>
<dbReference type="eggNOG" id="ENOG502SHYE">
    <property type="taxonomic scope" value="Eukaryota"/>
</dbReference>
<dbReference type="PANTHER" id="PTHR33938">
    <property type="entry name" value="FERULOYL ESTERASE B-RELATED"/>
    <property type="match status" value="1"/>
</dbReference>
<name>F9XH35_ZYMTI</name>
<dbReference type="InterPro" id="IPR029058">
    <property type="entry name" value="AB_hydrolase_fold"/>
</dbReference>
<evidence type="ECO:0000313" key="11">
    <source>
        <dbReference type="EMBL" id="EGP85146.1"/>
    </source>
</evidence>
<evidence type="ECO:0000313" key="12">
    <source>
        <dbReference type="Proteomes" id="UP000008062"/>
    </source>
</evidence>
<keyword evidence="7" id="KW-0106">Calcium</keyword>